<protein>
    <submittedName>
        <fullName evidence="2">Uncharacterized protein</fullName>
    </submittedName>
</protein>
<proteinExistence type="predicted"/>
<feature type="compositionally biased region" description="Low complexity" evidence="1">
    <location>
        <begin position="227"/>
        <end position="243"/>
    </location>
</feature>
<feature type="region of interest" description="Disordered" evidence="1">
    <location>
        <begin position="730"/>
        <end position="765"/>
    </location>
</feature>
<evidence type="ECO:0000313" key="2">
    <source>
        <dbReference type="EMBL" id="CAF1055519.1"/>
    </source>
</evidence>
<name>A0A814KQD8_ADIRI</name>
<feature type="compositionally biased region" description="Polar residues" evidence="1">
    <location>
        <begin position="551"/>
        <end position="585"/>
    </location>
</feature>
<feature type="compositionally biased region" description="Acidic residues" evidence="1">
    <location>
        <begin position="985"/>
        <end position="996"/>
    </location>
</feature>
<feature type="region of interest" description="Disordered" evidence="1">
    <location>
        <begin position="1240"/>
        <end position="1321"/>
    </location>
</feature>
<feature type="compositionally biased region" description="Polar residues" evidence="1">
    <location>
        <begin position="527"/>
        <end position="537"/>
    </location>
</feature>
<keyword evidence="4" id="KW-1185">Reference proteome</keyword>
<feature type="compositionally biased region" description="Polar residues" evidence="1">
    <location>
        <begin position="730"/>
        <end position="739"/>
    </location>
</feature>
<gene>
    <name evidence="2" type="ORF">EDS130_LOCUS17649</name>
    <name evidence="3" type="ORF">XAT740_LOCUS29739</name>
</gene>
<feature type="compositionally biased region" description="Low complexity" evidence="1">
    <location>
        <begin position="1270"/>
        <end position="1279"/>
    </location>
</feature>
<feature type="region of interest" description="Disordered" evidence="1">
    <location>
        <begin position="959"/>
        <end position="1001"/>
    </location>
</feature>
<feature type="region of interest" description="Disordered" evidence="1">
    <location>
        <begin position="392"/>
        <end position="416"/>
    </location>
</feature>
<organism evidence="2 5">
    <name type="scientific">Adineta ricciae</name>
    <name type="common">Rotifer</name>
    <dbReference type="NCBI Taxonomy" id="249248"/>
    <lineage>
        <taxon>Eukaryota</taxon>
        <taxon>Metazoa</taxon>
        <taxon>Spiralia</taxon>
        <taxon>Gnathifera</taxon>
        <taxon>Rotifera</taxon>
        <taxon>Eurotatoria</taxon>
        <taxon>Bdelloidea</taxon>
        <taxon>Adinetida</taxon>
        <taxon>Adinetidae</taxon>
        <taxon>Adineta</taxon>
    </lineage>
</organism>
<evidence type="ECO:0000256" key="1">
    <source>
        <dbReference type="SAM" id="MobiDB-lite"/>
    </source>
</evidence>
<dbReference type="EMBL" id="CAJNOJ010000080">
    <property type="protein sequence ID" value="CAF1055519.1"/>
    <property type="molecule type" value="Genomic_DNA"/>
</dbReference>
<reference evidence="2" key="1">
    <citation type="submission" date="2021-02" db="EMBL/GenBank/DDBJ databases">
        <authorList>
            <person name="Nowell W R."/>
        </authorList>
    </citation>
    <scope>NUCLEOTIDE SEQUENCE</scope>
</reference>
<feature type="compositionally biased region" description="Polar residues" evidence="1">
    <location>
        <begin position="68"/>
        <end position="102"/>
    </location>
</feature>
<accession>A0A814KQD8</accession>
<comment type="caution">
    <text evidence="2">The sequence shown here is derived from an EMBL/GenBank/DDBJ whole genome shotgun (WGS) entry which is preliminary data.</text>
</comment>
<feature type="region of interest" description="Disordered" evidence="1">
    <location>
        <begin position="284"/>
        <end position="307"/>
    </location>
</feature>
<evidence type="ECO:0000313" key="3">
    <source>
        <dbReference type="EMBL" id="CAF1317785.1"/>
    </source>
</evidence>
<dbReference type="Proteomes" id="UP000663828">
    <property type="component" value="Unassembled WGS sequence"/>
</dbReference>
<feature type="compositionally biased region" description="Polar residues" evidence="1">
    <location>
        <begin position="619"/>
        <end position="634"/>
    </location>
</feature>
<dbReference type="Proteomes" id="UP000663852">
    <property type="component" value="Unassembled WGS sequence"/>
</dbReference>
<feature type="compositionally biased region" description="Low complexity" evidence="1">
    <location>
        <begin position="395"/>
        <end position="410"/>
    </location>
</feature>
<feature type="region of interest" description="Disordered" evidence="1">
    <location>
        <begin position="68"/>
        <end position="105"/>
    </location>
</feature>
<feature type="region of interest" description="Disordered" evidence="1">
    <location>
        <begin position="527"/>
        <end position="652"/>
    </location>
</feature>
<feature type="compositionally biased region" description="Polar residues" evidence="1">
    <location>
        <begin position="959"/>
        <end position="980"/>
    </location>
</feature>
<dbReference type="OrthoDB" id="10051306at2759"/>
<feature type="region of interest" description="Disordered" evidence="1">
    <location>
        <begin position="227"/>
        <end position="257"/>
    </location>
</feature>
<feature type="compositionally biased region" description="Acidic residues" evidence="1">
    <location>
        <begin position="641"/>
        <end position="652"/>
    </location>
</feature>
<evidence type="ECO:0000313" key="5">
    <source>
        <dbReference type="Proteomes" id="UP000663852"/>
    </source>
</evidence>
<feature type="compositionally biased region" description="Pro residues" evidence="1">
    <location>
        <begin position="1247"/>
        <end position="1256"/>
    </location>
</feature>
<feature type="compositionally biased region" description="Polar residues" evidence="1">
    <location>
        <begin position="1260"/>
        <end position="1269"/>
    </location>
</feature>
<sequence>MPTDDEDLSTFYANLPSIFESHSSISNLQSNDVTTTLIDNEKPYQPMFGSFLFTDSEPFTRAAFIEPSISSPTEGRQQLDNNTVSQANNSPNSNNIQTTSIPSLALPEDIDDEEEEEEEDDFDGIPIQHASPLIKPKHNGDMDSFINHSEHDNTLEEFIHHVENNNEYDIDDVESILNDFHDDEQEQYESQAIPSLFKDIPDIDDLNAHEDKDIDGIPFDHMDMLDQSDSIRSSSPDSVLSSSHLRDDDDDDDLDVGDQVMNINEDADDDDDDVTQWNDDFILNMKSTPQNDRPNAPLPPSINLNIHPHDQVDFIDSSRSTSRCSNASSRLSVGYGDQAQIFINGHDGLESSSESDSEREDDDNLQIDLENDLPNCDTDEELALQVNLDYHRSKSSSSHSSSSCSTRSTSPIVDQTPIVDMDADIVETKPIETAPIALADDDDNDDDDELVPSDQPVLPIIIPRNPWELKFNTRQNEIVRDIINLRHILNEHDSDDEFIAVMHNPSVFEEVLLDKDEQQQVDLTEQTNVRSSTSQITPRLLSDNKFESESVDQYQNIEPTASSSEESRPWQQTTTNNYSASSSVNHLLIRKREKDEEEEENVSISNWTSIKQTEEQQSRETILPNNDIQQLTTLDKSDEMNSGEDDNDYNDDDLELLNTLAQFHGIVHAPNLSPETHSTFNNISHNYDKHHFISNLLSTSSIDKEENPTLFNNLLTRNENDEHLTDRFLSTNPFTNQKSHSPDLNLNSHTSSSLSSSSSSTNEFTDSIQSLNPLVRGDVQFTSTNTGDLFAQMTKENMISNWDSLSTQSTYDIVSSNIDENNLTNYFCQPSDMEVPPLAESLVSNIDQSAVGETDRQTEHVVKEILSNAIDEVSKELPTNDGLQTQTILNKSVCDPFDENFNTIWSEQFDNYNTSSLFSSSHSQLMTVSMLLTNPFHSDVTMNQSCKFQDDFASYQNESSLTTDEQVNDGAWQTKNSTETRNADTSEEPTSENENDDNLKFDKQENFFNEKSRFSQFEAYASDQPLKTLGIGSIVAEIDSEFNDSSQMQESTTSIDRQSEMITSVDGGHNDNEPWELDDSGEEKITPIQTTTILQKNDSYNNFFSEQQSSAIATATTLPATTEGSDDEIEEENYDDYFNQNQVKGENEVPSNKTVRFDENNIENVAVLTPKDSLEESETPQTPPDSDDDDDDDEEHIAINLRMASDRITDHMNDNNINYEEKPAEAIVNKTVLRPESEISLADSEDLPPPLPPLPPLNKKSGSSTDNIPSKSSSLSSTSVDLKRNINSRTESEPTATIQTITTEAKLHNNPDPQATRSFDSGIVKYSNLISS</sequence>
<feature type="compositionally biased region" description="Low complexity" evidence="1">
    <location>
        <begin position="744"/>
        <end position="762"/>
    </location>
</feature>
<feature type="compositionally biased region" description="Polar residues" evidence="1">
    <location>
        <begin position="1285"/>
        <end position="1303"/>
    </location>
</feature>
<evidence type="ECO:0000313" key="4">
    <source>
        <dbReference type="Proteomes" id="UP000663828"/>
    </source>
</evidence>
<dbReference type="EMBL" id="CAJNOR010002609">
    <property type="protein sequence ID" value="CAF1317785.1"/>
    <property type="molecule type" value="Genomic_DNA"/>
</dbReference>
<feature type="compositionally biased region" description="Polar residues" evidence="1">
    <location>
        <begin position="602"/>
        <end position="611"/>
    </location>
</feature>
<feature type="region of interest" description="Disordered" evidence="1">
    <location>
        <begin position="1168"/>
        <end position="1193"/>
    </location>
</feature>